<dbReference type="Gene3D" id="3.40.50.880">
    <property type="match status" value="1"/>
</dbReference>
<gene>
    <name evidence="2" type="ORF">AVDCRST_MAG73-213</name>
</gene>
<evidence type="ECO:0000259" key="1">
    <source>
        <dbReference type="Pfam" id="PF01965"/>
    </source>
</evidence>
<dbReference type="InterPro" id="IPR052158">
    <property type="entry name" value="INH-QAR"/>
</dbReference>
<organism evidence="2">
    <name type="scientific">uncultured Thermomicrobiales bacterium</name>
    <dbReference type="NCBI Taxonomy" id="1645740"/>
    <lineage>
        <taxon>Bacteria</taxon>
        <taxon>Pseudomonadati</taxon>
        <taxon>Thermomicrobiota</taxon>
        <taxon>Thermomicrobia</taxon>
        <taxon>Thermomicrobiales</taxon>
        <taxon>environmental samples</taxon>
    </lineage>
</organism>
<proteinExistence type="predicted"/>
<dbReference type="PANTHER" id="PTHR43130:SF14">
    <property type="entry name" value="DJ-1_PFPI DOMAIN-CONTAINING PROTEIN"/>
    <property type="match status" value="1"/>
</dbReference>
<dbReference type="SUPFAM" id="SSF52317">
    <property type="entry name" value="Class I glutamine amidotransferase-like"/>
    <property type="match status" value="1"/>
</dbReference>
<name>A0A6J4TG05_9BACT</name>
<dbReference type="PANTHER" id="PTHR43130">
    <property type="entry name" value="ARAC-FAMILY TRANSCRIPTIONAL REGULATOR"/>
    <property type="match status" value="1"/>
</dbReference>
<accession>A0A6J4TG05</accession>
<dbReference type="GO" id="GO:0008233">
    <property type="term" value="F:peptidase activity"/>
    <property type="evidence" value="ECO:0007669"/>
    <property type="project" value="UniProtKB-KW"/>
</dbReference>
<dbReference type="Pfam" id="PF01965">
    <property type="entry name" value="DJ-1_PfpI"/>
    <property type="match status" value="1"/>
</dbReference>
<dbReference type="AlphaFoldDB" id="A0A6J4TG05"/>
<keyword evidence="2" id="KW-0645">Protease</keyword>
<evidence type="ECO:0000313" key="2">
    <source>
        <dbReference type="EMBL" id="CAA9521630.1"/>
    </source>
</evidence>
<dbReference type="GO" id="GO:0006355">
    <property type="term" value="P:regulation of DNA-templated transcription"/>
    <property type="evidence" value="ECO:0007669"/>
    <property type="project" value="TreeGrafter"/>
</dbReference>
<dbReference type="InterPro" id="IPR029062">
    <property type="entry name" value="Class_I_gatase-like"/>
</dbReference>
<feature type="domain" description="DJ-1/PfpI" evidence="1">
    <location>
        <begin position="9"/>
        <end position="184"/>
    </location>
</feature>
<reference evidence="2" key="1">
    <citation type="submission" date="2020-02" db="EMBL/GenBank/DDBJ databases">
        <authorList>
            <person name="Meier V. D."/>
        </authorList>
    </citation>
    <scope>NUCLEOTIDE SEQUENCE</scope>
    <source>
        <strain evidence="2">AVDCRST_MAG73</strain>
    </source>
</reference>
<dbReference type="InterPro" id="IPR002818">
    <property type="entry name" value="DJ-1/PfpI"/>
</dbReference>
<dbReference type="EMBL" id="CADCWE010000014">
    <property type="protein sequence ID" value="CAA9521630.1"/>
    <property type="molecule type" value="Genomic_DNA"/>
</dbReference>
<dbReference type="CDD" id="cd03139">
    <property type="entry name" value="GATase1_PfpI_2"/>
    <property type="match status" value="1"/>
</dbReference>
<sequence length="219" mass="23391">MADSAPSTVGILIFDDVEVLDFCGPFEVFSIARAAGPDGAHDAATPLFRVLTIAERAATVRCRGDLLVQPHHTIADHPPLEILLVPGGRGTRRERTNPVLLDWIGEQDRRVSLTTSVCTGAFLLAAQGLLDGRRATTHWGGIAWLREHHPAIDVRDDVRIVDEGRIVTSAGVSAGIDMALHLVARLHGPAVAEETARQMEYDGGWQAAGVGSRESGVGT</sequence>
<dbReference type="GO" id="GO:0006508">
    <property type="term" value="P:proteolysis"/>
    <property type="evidence" value="ECO:0007669"/>
    <property type="project" value="UniProtKB-KW"/>
</dbReference>
<keyword evidence="2" id="KW-0378">Hydrolase</keyword>
<protein>
    <submittedName>
        <fullName evidence="2">Intracellular protease</fullName>
    </submittedName>
</protein>